<keyword evidence="7" id="KW-1185">Reference proteome</keyword>
<feature type="domain" description="Peptidase M16 C-terminal" evidence="5">
    <location>
        <begin position="211"/>
        <end position="392"/>
    </location>
</feature>
<reference evidence="6 7" key="1">
    <citation type="submission" date="2018-07" db="EMBL/GenBank/DDBJ databases">
        <title>Genomic Encyclopedia of Type Strains, Phase III (KMG-III): the genomes of soil and plant-associated and newly described type strains.</title>
        <authorList>
            <person name="Whitman W."/>
        </authorList>
    </citation>
    <scope>NUCLEOTIDE SEQUENCE [LARGE SCALE GENOMIC DNA]</scope>
    <source>
        <strain evidence="6 7">CECT 8488</strain>
    </source>
</reference>
<dbReference type="Gene3D" id="3.30.830.10">
    <property type="entry name" value="Metalloenzyme, LuxS/M16 peptidase-like"/>
    <property type="match status" value="2"/>
</dbReference>
<comment type="caution">
    <text evidence="6">The sequence shown here is derived from an EMBL/GenBank/DDBJ whole genome shotgun (WGS) entry which is preliminary data.</text>
</comment>
<dbReference type="InterPro" id="IPR007863">
    <property type="entry name" value="Peptidase_M16_C"/>
</dbReference>
<dbReference type="Pfam" id="PF05193">
    <property type="entry name" value="Peptidase_M16_C"/>
    <property type="match status" value="1"/>
</dbReference>
<dbReference type="GO" id="GO:0006508">
    <property type="term" value="P:proteolysis"/>
    <property type="evidence" value="ECO:0007669"/>
    <property type="project" value="UniProtKB-KW"/>
</dbReference>
<dbReference type="PANTHER" id="PTHR11851">
    <property type="entry name" value="METALLOPROTEASE"/>
    <property type="match status" value="1"/>
</dbReference>
<keyword evidence="3" id="KW-0812">Transmembrane</keyword>
<dbReference type="AlphaFoldDB" id="A0A3D9HHT2"/>
<dbReference type="SUPFAM" id="SSF63411">
    <property type="entry name" value="LuxS/MPP-like metallohydrolase"/>
    <property type="match status" value="2"/>
</dbReference>
<dbReference type="Pfam" id="PF00675">
    <property type="entry name" value="Peptidase_M16"/>
    <property type="match status" value="1"/>
</dbReference>
<evidence type="ECO:0000256" key="3">
    <source>
        <dbReference type="SAM" id="Phobius"/>
    </source>
</evidence>
<dbReference type="InterPro" id="IPR050361">
    <property type="entry name" value="MPP/UQCRC_Complex"/>
</dbReference>
<dbReference type="Proteomes" id="UP000256845">
    <property type="component" value="Unassembled WGS sequence"/>
</dbReference>
<comment type="similarity">
    <text evidence="1">Belongs to the peptidase M16 family.</text>
</comment>
<organism evidence="6 7">
    <name type="scientific">Aestuariispira insulae</name>
    <dbReference type="NCBI Taxonomy" id="1461337"/>
    <lineage>
        <taxon>Bacteria</taxon>
        <taxon>Pseudomonadati</taxon>
        <taxon>Pseudomonadota</taxon>
        <taxon>Alphaproteobacteria</taxon>
        <taxon>Rhodospirillales</taxon>
        <taxon>Kiloniellaceae</taxon>
        <taxon>Aestuariispira</taxon>
    </lineage>
</organism>
<proteinExistence type="inferred from homology"/>
<evidence type="ECO:0000259" key="4">
    <source>
        <dbReference type="Pfam" id="PF00675"/>
    </source>
</evidence>
<evidence type="ECO:0000313" key="7">
    <source>
        <dbReference type="Proteomes" id="UP000256845"/>
    </source>
</evidence>
<dbReference type="GO" id="GO:0046872">
    <property type="term" value="F:metal ion binding"/>
    <property type="evidence" value="ECO:0007669"/>
    <property type="project" value="InterPro"/>
</dbReference>
<protein>
    <submittedName>
        <fullName evidence="6">Zinc protease</fullName>
    </submittedName>
</protein>
<keyword evidence="2" id="KW-0482">Metalloprotease</keyword>
<keyword evidence="2" id="KW-0378">Hydrolase</keyword>
<dbReference type="GO" id="GO:0008237">
    <property type="term" value="F:metallopeptidase activity"/>
    <property type="evidence" value="ECO:0007669"/>
    <property type="project" value="UniProtKB-KW"/>
</dbReference>
<accession>A0A3D9HHT2</accession>
<evidence type="ECO:0000256" key="1">
    <source>
        <dbReference type="ARBA" id="ARBA00007261"/>
    </source>
</evidence>
<name>A0A3D9HHT2_9PROT</name>
<gene>
    <name evidence="6" type="ORF">DFP90_10729</name>
</gene>
<keyword evidence="3" id="KW-1133">Transmembrane helix</keyword>
<feature type="transmembrane region" description="Helical" evidence="3">
    <location>
        <begin position="21"/>
        <end position="41"/>
    </location>
</feature>
<keyword evidence="3" id="KW-0472">Membrane</keyword>
<evidence type="ECO:0000259" key="5">
    <source>
        <dbReference type="Pfam" id="PF05193"/>
    </source>
</evidence>
<evidence type="ECO:0000256" key="2">
    <source>
        <dbReference type="ARBA" id="ARBA00023049"/>
    </source>
</evidence>
<dbReference type="PANTHER" id="PTHR11851:SF49">
    <property type="entry name" value="MITOCHONDRIAL-PROCESSING PEPTIDASE SUBUNIT ALPHA"/>
    <property type="match status" value="1"/>
</dbReference>
<sequence length="464" mass="51395">MSAEMLRRHFFLSKTSETEFGLLRFLLFTMMVLLAPGLALADLFNPKTHVLDNGLQIVVVENNRAPVVTHMVWYKVGAMDEPPGKSGLAHFLEHLMFKKTKNLAAGEFSDIVARNGGRENAFTAQDYTGYFQTVAASRLPLMMELEAERMVNLQLLPEDVEPEREVILEERRSRVDNNPGARLEEAASAALFANHPYRIPIIGWEHEIRALNIEDLTQFYQSYYAPNNAIVVVSGDVKAEAVFAMAEKYYGDLEPRKIPEPVAWQEPPVEAEYTVMLRDGRVTQPSWSRRKVAPSRNSQDASEIYALEVLADILGGGATGRLYRALVIDQGIATSAGAWFDPDSRGPAHFAVYGAPREGHSLEDVRTAVDAEIAKLLDEGVTQDEVERAIRRVQDSSILALDSSSRPARVLGAALVIGMDISDVEEWPDRIAKVTADEVTLAARRVLAGPGGVELRLLPEEDAE</sequence>
<dbReference type="InterPro" id="IPR011249">
    <property type="entry name" value="Metalloenz_LuxS/M16"/>
</dbReference>
<keyword evidence="6" id="KW-0645">Protease</keyword>
<feature type="domain" description="Peptidase M16 N-terminal" evidence="4">
    <location>
        <begin position="58"/>
        <end position="202"/>
    </location>
</feature>
<dbReference type="EMBL" id="QRDW01000007">
    <property type="protein sequence ID" value="RED48526.1"/>
    <property type="molecule type" value="Genomic_DNA"/>
</dbReference>
<evidence type="ECO:0000313" key="6">
    <source>
        <dbReference type="EMBL" id="RED48526.1"/>
    </source>
</evidence>
<dbReference type="InterPro" id="IPR011765">
    <property type="entry name" value="Pept_M16_N"/>
</dbReference>